<organism evidence="8 9">
    <name type="scientific">Protomyces lactucae-debilis</name>
    <dbReference type="NCBI Taxonomy" id="2754530"/>
    <lineage>
        <taxon>Eukaryota</taxon>
        <taxon>Fungi</taxon>
        <taxon>Dikarya</taxon>
        <taxon>Ascomycota</taxon>
        <taxon>Taphrinomycotina</taxon>
        <taxon>Taphrinomycetes</taxon>
        <taxon>Taphrinales</taxon>
        <taxon>Protomycetaceae</taxon>
        <taxon>Protomyces</taxon>
    </lineage>
</organism>
<sequence length="602" mass="67644">IEADYETLNRSFKNQPSASLRLPIKSRDGRVHLMDNEKPQLDKLPKLLLHVETPSSSTEAESDTEQVAEPTLTPAQKLAQTKEALARIASSIIEDPEDEIDSLGKLREVLLHGNIREQQFALLTMTAVYKDIIPGYRIRPLTDVEKAEKVTKEIKKTRNFEQGLVNNYQQFINSLMSFCKTNRRASMAGSSHPLKRAAVIASCSLLSSAPHFNFRTELFSILVNQICRKTIDELFSKSLSTLIEIFAGDEDGDASFEAVRLLTKKMKDREYQVDESTIAAFLHLRLLRELDVRASASKVDRKAKIERKFINKRNKKLMKSQKEVEKDLREAEATVDVETRERLQSDTLKLVFAAYFRILQTGNRSVMGAALEGLARFAHLINVDFFGDLLEVLKQLLADVNDDAEKTLSTRASLLCIVTAFALQTGQSGTKETMTLDLSMFLQELYSTMLELSFNTDVEKNFREDAQMDSKQRATINVATEAEMLIRALDAVFFKQRAQSTQARLSAFVKRLSICAANFPEKSAAGSLELIKRLAARYSRLVSLYNTDDTAADGAYDGTTNSLELTNTSTTNAYELALFQRHFSPKVRTAATSLLETLRESA</sequence>
<dbReference type="OrthoDB" id="10263597at2759"/>
<dbReference type="PIRSF" id="PIRSF028977">
    <property type="entry name" value="Nucleolar_complex_p3"/>
    <property type="match status" value="1"/>
</dbReference>
<keyword evidence="4" id="KW-0539">Nucleus</keyword>
<evidence type="ECO:0000256" key="3">
    <source>
        <dbReference type="ARBA" id="ARBA00023054"/>
    </source>
</evidence>
<dbReference type="GO" id="GO:0005730">
    <property type="term" value="C:nucleolus"/>
    <property type="evidence" value="ECO:0007669"/>
    <property type="project" value="UniProtKB-SubCell"/>
</dbReference>
<protein>
    <submittedName>
        <fullName evidence="8">Nucleolar complex-associated protein-domain-containing protein</fullName>
    </submittedName>
</protein>
<evidence type="ECO:0000256" key="1">
    <source>
        <dbReference type="ARBA" id="ARBA00004604"/>
    </source>
</evidence>
<feature type="domain" description="Nucleolar complex-associated protein 3 N-terminal" evidence="7">
    <location>
        <begin position="80"/>
        <end position="171"/>
    </location>
</feature>
<evidence type="ECO:0000256" key="2">
    <source>
        <dbReference type="ARBA" id="ARBA00007797"/>
    </source>
</evidence>
<comment type="caution">
    <text evidence="8">The sequence shown here is derived from an EMBL/GenBank/DDBJ whole genome shotgun (WGS) entry which is preliminary data.</text>
</comment>
<dbReference type="STRING" id="56484.A0A1Y2FMB3"/>
<dbReference type="GO" id="GO:0003682">
    <property type="term" value="F:chromatin binding"/>
    <property type="evidence" value="ECO:0007669"/>
    <property type="project" value="TreeGrafter"/>
</dbReference>
<dbReference type="InterPro" id="IPR016903">
    <property type="entry name" value="Nucleolar_cplx-assoc_3"/>
</dbReference>
<evidence type="ECO:0000256" key="5">
    <source>
        <dbReference type="SAM" id="Coils"/>
    </source>
</evidence>
<name>A0A1Y2FMB3_PROLT</name>
<evidence type="ECO:0000313" key="9">
    <source>
        <dbReference type="Proteomes" id="UP000193685"/>
    </source>
</evidence>
<keyword evidence="3 5" id="KW-0175">Coiled coil</keyword>
<evidence type="ECO:0000313" key="8">
    <source>
        <dbReference type="EMBL" id="ORY85113.1"/>
    </source>
</evidence>
<dbReference type="RefSeq" id="XP_040726896.1">
    <property type="nucleotide sequence ID" value="XM_040867061.1"/>
</dbReference>
<feature type="non-terminal residue" evidence="8">
    <location>
        <position position="1"/>
    </location>
</feature>
<dbReference type="AlphaFoldDB" id="A0A1Y2FMB3"/>
<dbReference type="PANTHER" id="PTHR14428:SF5">
    <property type="entry name" value="NUCLEOLAR COMPLEX PROTEIN 3 HOMOLOG"/>
    <property type="match status" value="1"/>
</dbReference>
<dbReference type="InterPro" id="IPR016024">
    <property type="entry name" value="ARM-type_fold"/>
</dbReference>
<keyword evidence="9" id="KW-1185">Reference proteome</keyword>
<reference evidence="8 9" key="1">
    <citation type="submission" date="2016-07" db="EMBL/GenBank/DDBJ databases">
        <title>Pervasive Adenine N6-methylation of Active Genes in Fungi.</title>
        <authorList>
            <consortium name="DOE Joint Genome Institute"/>
            <person name="Mondo S.J."/>
            <person name="Dannebaum R.O."/>
            <person name="Kuo R.C."/>
            <person name="Labutti K."/>
            <person name="Haridas S."/>
            <person name="Kuo A."/>
            <person name="Salamov A."/>
            <person name="Ahrendt S.R."/>
            <person name="Lipzen A."/>
            <person name="Sullivan W."/>
            <person name="Andreopoulos W.B."/>
            <person name="Clum A."/>
            <person name="Lindquist E."/>
            <person name="Daum C."/>
            <person name="Ramamoorthy G.K."/>
            <person name="Gryganskyi A."/>
            <person name="Culley D."/>
            <person name="Magnuson J.K."/>
            <person name="James T.Y."/>
            <person name="O'Malley M.A."/>
            <person name="Stajich J.E."/>
            <person name="Spatafora J.W."/>
            <person name="Visel A."/>
            <person name="Grigoriev I.V."/>
        </authorList>
    </citation>
    <scope>NUCLEOTIDE SEQUENCE [LARGE SCALE GENOMIC DNA]</scope>
    <source>
        <strain evidence="8 9">12-1054</strain>
    </source>
</reference>
<evidence type="ECO:0000259" key="7">
    <source>
        <dbReference type="Pfam" id="PF07540"/>
    </source>
</evidence>
<dbReference type="SUPFAM" id="SSF48371">
    <property type="entry name" value="ARM repeat"/>
    <property type="match status" value="1"/>
</dbReference>
<dbReference type="GeneID" id="63783660"/>
<dbReference type="EMBL" id="MCFI01000005">
    <property type="protein sequence ID" value="ORY85113.1"/>
    <property type="molecule type" value="Genomic_DNA"/>
</dbReference>
<feature type="domain" description="CCAAT-binding factor" evidence="6">
    <location>
        <begin position="413"/>
        <end position="591"/>
    </location>
</feature>
<gene>
    <name evidence="8" type="ORF">BCR37DRAFT_332412</name>
</gene>
<dbReference type="GO" id="GO:0006270">
    <property type="term" value="P:DNA replication initiation"/>
    <property type="evidence" value="ECO:0007669"/>
    <property type="project" value="TreeGrafter"/>
</dbReference>
<feature type="coiled-coil region" evidence="5">
    <location>
        <begin position="314"/>
        <end position="341"/>
    </location>
</feature>
<dbReference type="Pfam" id="PF03914">
    <property type="entry name" value="CBF"/>
    <property type="match status" value="1"/>
</dbReference>
<dbReference type="InterPro" id="IPR005612">
    <property type="entry name" value="CCAAT-binding_factor"/>
</dbReference>
<dbReference type="InterPro" id="IPR011501">
    <property type="entry name" value="Noc3_N"/>
</dbReference>
<proteinExistence type="inferred from homology"/>
<dbReference type="PANTHER" id="PTHR14428">
    <property type="entry name" value="NUCLEOLAR COMPLEX PROTEIN 3"/>
    <property type="match status" value="1"/>
</dbReference>
<evidence type="ECO:0000259" key="6">
    <source>
        <dbReference type="Pfam" id="PF03914"/>
    </source>
</evidence>
<comment type="similarity">
    <text evidence="2">Belongs to the CBF/MAK21 family.</text>
</comment>
<dbReference type="OMA" id="HYCPQVR"/>
<comment type="subcellular location">
    <subcellularLocation>
        <location evidence="1">Nucleus</location>
        <location evidence="1">Nucleolus</location>
    </subcellularLocation>
</comment>
<feature type="non-terminal residue" evidence="8">
    <location>
        <position position="602"/>
    </location>
</feature>
<dbReference type="Pfam" id="PF07540">
    <property type="entry name" value="NOC3p"/>
    <property type="match status" value="1"/>
</dbReference>
<accession>A0A1Y2FMB3</accession>
<dbReference type="Proteomes" id="UP000193685">
    <property type="component" value="Unassembled WGS sequence"/>
</dbReference>
<evidence type="ECO:0000256" key="4">
    <source>
        <dbReference type="ARBA" id="ARBA00023242"/>
    </source>
</evidence>